<dbReference type="PANTHER" id="PTHR42760:SF37">
    <property type="entry name" value="CLAVALDEHYDE DEHYDROGENASE"/>
    <property type="match status" value="1"/>
</dbReference>
<evidence type="ECO:0000256" key="3">
    <source>
        <dbReference type="RuleBase" id="RU000363"/>
    </source>
</evidence>
<keyword evidence="5" id="KW-1185">Reference proteome</keyword>
<dbReference type="PANTHER" id="PTHR42760">
    <property type="entry name" value="SHORT-CHAIN DEHYDROGENASES/REDUCTASES FAMILY MEMBER"/>
    <property type="match status" value="1"/>
</dbReference>
<dbReference type="Pfam" id="PF00106">
    <property type="entry name" value="adh_short"/>
    <property type="match status" value="1"/>
</dbReference>
<organism evidence="4 5">
    <name type="scientific">Laetiporus sulphureus 93-53</name>
    <dbReference type="NCBI Taxonomy" id="1314785"/>
    <lineage>
        <taxon>Eukaryota</taxon>
        <taxon>Fungi</taxon>
        <taxon>Dikarya</taxon>
        <taxon>Basidiomycota</taxon>
        <taxon>Agaricomycotina</taxon>
        <taxon>Agaricomycetes</taxon>
        <taxon>Polyporales</taxon>
        <taxon>Laetiporus</taxon>
    </lineage>
</organism>
<sequence>MPSHAGVDFVNVKHHDTYPAIDPAKADLKGKVVVTGASKGIGKAIALAFAQAGVSGLVLLARSDMNAVKAVCEAAQRPGQSLRALIVHCDITNIEHVSAASNIVKDTFGRLDILVNNAGVYTISNRGTYHVTREFLPLLIECGGDKTIINLNSVAAHLLQPRFSAYESSKPVLLRFTELVMAEYSENGILAYSVHPGAIASDMSVTMPDMKHLILDTPEIASHTTVWLARCHLWDMDELLAKKKQIVDGDKLKVRMVV</sequence>
<gene>
    <name evidence="4" type="ORF">LAESUDRAFT_744736</name>
</gene>
<dbReference type="SUPFAM" id="SSF51735">
    <property type="entry name" value="NAD(P)-binding Rossmann-fold domains"/>
    <property type="match status" value="1"/>
</dbReference>
<dbReference type="PRINTS" id="PR00081">
    <property type="entry name" value="GDHRDH"/>
</dbReference>
<dbReference type="GO" id="GO:0016616">
    <property type="term" value="F:oxidoreductase activity, acting on the CH-OH group of donors, NAD or NADP as acceptor"/>
    <property type="evidence" value="ECO:0007669"/>
    <property type="project" value="TreeGrafter"/>
</dbReference>
<evidence type="ECO:0000256" key="1">
    <source>
        <dbReference type="ARBA" id="ARBA00006484"/>
    </source>
</evidence>
<evidence type="ECO:0000313" key="5">
    <source>
        <dbReference type="Proteomes" id="UP000076871"/>
    </source>
</evidence>
<comment type="similarity">
    <text evidence="1 3">Belongs to the short-chain dehydrogenases/reductases (SDR) family.</text>
</comment>
<dbReference type="CDD" id="cd05233">
    <property type="entry name" value="SDR_c"/>
    <property type="match status" value="1"/>
</dbReference>
<dbReference type="EMBL" id="KV427647">
    <property type="protein sequence ID" value="KZT03034.1"/>
    <property type="molecule type" value="Genomic_DNA"/>
</dbReference>
<dbReference type="GeneID" id="63828359"/>
<dbReference type="InParanoid" id="A0A165CLQ1"/>
<evidence type="ECO:0000256" key="2">
    <source>
        <dbReference type="ARBA" id="ARBA00023002"/>
    </source>
</evidence>
<dbReference type="STRING" id="1314785.A0A165CLQ1"/>
<dbReference type="InterPro" id="IPR002347">
    <property type="entry name" value="SDR_fam"/>
</dbReference>
<keyword evidence="2" id="KW-0560">Oxidoreductase</keyword>
<dbReference type="Gene3D" id="3.40.50.720">
    <property type="entry name" value="NAD(P)-binding Rossmann-like Domain"/>
    <property type="match status" value="1"/>
</dbReference>
<accession>A0A165CLQ1</accession>
<dbReference type="PRINTS" id="PR00080">
    <property type="entry name" value="SDRFAMILY"/>
</dbReference>
<dbReference type="Proteomes" id="UP000076871">
    <property type="component" value="Unassembled WGS sequence"/>
</dbReference>
<dbReference type="OrthoDB" id="1933717at2759"/>
<dbReference type="AlphaFoldDB" id="A0A165CLQ1"/>
<dbReference type="InterPro" id="IPR036291">
    <property type="entry name" value="NAD(P)-bd_dom_sf"/>
</dbReference>
<proteinExistence type="inferred from homology"/>
<protein>
    <submittedName>
        <fullName evidence="4">NAD(P)-binding protein</fullName>
    </submittedName>
</protein>
<dbReference type="RefSeq" id="XP_040760774.1">
    <property type="nucleotide sequence ID" value="XM_040911331.1"/>
</dbReference>
<reference evidence="4 5" key="1">
    <citation type="journal article" date="2016" name="Mol. Biol. Evol.">
        <title>Comparative Genomics of Early-Diverging Mushroom-Forming Fungi Provides Insights into the Origins of Lignocellulose Decay Capabilities.</title>
        <authorList>
            <person name="Nagy L.G."/>
            <person name="Riley R."/>
            <person name="Tritt A."/>
            <person name="Adam C."/>
            <person name="Daum C."/>
            <person name="Floudas D."/>
            <person name="Sun H."/>
            <person name="Yadav J.S."/>
            <person name="Pangilinan J."/>
            <person name="Larsson K.H."/>
            <person name="Matsuura K."/>
            <person name="Barry K."/>
            <person name="Labutti K."/>
            <person name="Kuo R."/>
            <person name="Ohm R.A."/>
            <person name="Bhattacharya S.S."/>
            <person name="Shirouzu T."/>
            <person name="Yoshinaga Y."/>
            <person name="Martin F.M."/>
            <person name="Grigoriev I.V."/>
            <person name="Hibbett D.S."/>
        </authorList>
    </citation>
    <scope>NUCLEOTIDE SEQUENCE [LARGE SCALE GENOMIC DNA]</scope>
    <source>
        <strain evidence="4 5">93-53</strain>
    </source>
</reference>
<name>A0A165CLQ1_9APHY</name>
<evidence type="ECO:0000313" key="4">
    <source>
        <dbReference type="EMBL" id="KZT03034.1"/>
    </source>
</evidence>